<evidence type="ECO:0000313" key="1">
    <source>
        <dbReference type="EMBL" id="GFS62098.1"/>
    </source>
</evidence>
<keyword evidence="2" id="KW-1185">Reference proteome</keyword>
<dbReference type="EMBL" id="BMAW01047655">
    <property type="protein sequence ID" value="GFS62098.1"/>
    <property type="molecule type" value="Genomic_DNA"/>
</dbReference>
<dbReference type="Proteomes" id="UP000887013">
    <property type="component" value="Unassembled WGS sequence"/>
</dbReference>
<proteinExistence type="predicted"/>
<evidence type="ECO:0000313" key="2">
    <source>
        <dbReference type="Proteomes" id="UP000887013"/>
    </source>
</evidence>
<organism evidence="1 2">
    <name type="scientific">Nephila pilipes</name>
    <name type="common">Giant wood spider</name>
    <name type="synonym">Nephila maculata</name>
    <dbReference type="NCBI Taxonomy" id="299642"/>
    <lineage>
        <taxon>Eukaryota</taxon>
        <taxon>Metazoa</taxon>
        <taxon>Ecdysozoa</taxon>
        <taxon>Arthropoda</taxon>
        <taxon>Chelicerata</taxon>
        <taxon>Arachnida</taxon>
        <taxon>Araneae</taxon>
        <taxon>Araneomorphae</taxon>
        <taxon>Entelegynae</taxon>
        <taxon>Araneoidea</taxon>
        <taxon>Nephilidae</taxon>
        <taxon>Nephila</taxon>
    </lineage>
</organism>
<accession>A0A8X6MKS7</accession>
<gene>
    <name evidence="1" type="primary">X975_21271</name>
    <name evidence="1" type="ORF">NPIL_422891</name>
</gene>
<protein>
    <submittedName>
        <fullName evidence="1">Retrovirus-related Pol polyprotein from transposon 17.6</fullName>
    </submittedName>
</protein>
<name>A0A8X6MKS7_NEPPI</name>
<dbReference type="AlphaFoldDB" id="A0A8X6MKS7"/>
<dbReference type="OrthoDB" id="6435133at2759"/>
<comment type="caution">
    <text evidence="1">The sequence shown here is derived from an EMBL/GenBank/DDBJ whole genome shotgun (WGS) entry which is preliminary data.</text>
</comment>
<reference evidence="1" key="1">
    <citation type="submission" date="2020-08" db="EMBL/GenBank/DDBJ databases">
        <title>Multicomponent nature underlies the extraordinary mechanical properties of spider dragline silk.</title>
        <authorList>
            <person name="Kono N."/>
            <person name="Nakamura H."/>
            <person name="Mori M."/>
            <person name="Yoshida Y."/>
            <person name="Ohtoshi R."/>
            <person name="Malay A.D."/>
            <person name="Moran D.A.P."/>
            <person name="Tomita M."/>
            <person name="Numata K."/>
            <person name="Arakawa K."/>
        </authorList>
    </citation>
    <scope>NUCLEOTIDE SEQUENCE</scope>
</reference>
<sequence>MRIEGHCSAFETESSSCLLKESVAYNLRVSILPCKKDTCSFGNQLSPVTQSLGVRVVDLQIEEVLGKNIHVLIVPDSKQPVVLLVGHPFLDLPYVAYARVDEELHIGYKEDNLLINFDCTKGTPCIESKAVETTAWELTNVEEENKKIPSKIEEKNIIIEEQEDQK</sequence>